<dbReference type="AlphaFoldDB" id="A8SFQ1"/>
<reference evidence="1 2" key="2">
    <citation type="submission" date="2007-09" db="EMBL/GenBank/DDBJ databases">
        <authorList>
            <person name="Fulton L."/>
            <person name="Clifton S."/>
            <person name="Fulton B."/>
            <person name="Xu J."/>
            <person name="Minx P."/>
            <person name="Pepin K.H."/>
            <person name="Johnson M."/>
            <person name="Thiruvilangam P."/>
            <person name="Bhonagiri V."/>
            <person name="Nash W.E."/>
            <person name="Mardis E.R."/>
            <person name="Wilson R.K."/>
        </authorList>
    </citation>
    <scope>NUCLEOTIDE SEQUENCE [LARGE SCALE GENOMIC DNA]</scope>
    <source>
        <strain evidence="1 2">M21/2</strain>
    </source>
</reference>
<comment type="caution">
    <text evidence="1">The sequence shown here is derived from an EMBL/GenBank/DDBJ whole genome shotgun (WGS) entry which is preliminary data.</text>
</comment>
<gene>
    <name evidence="1" type="ORF">FAEPRAM212_02816</name>
</gene>
<evidence type="ECO:0000313" key="2">
    <source>
        <dbReference type="Proteomes" id="UP000005945"/>
    </source>
</evidence>
<proteinExistence type="predicted"/>
<dbReference type="Proteomes" id="UP000005945">
    <property type="component" value="Unassembled WGS sequence"/>
</dbReference>
<sequence length="36" mass="4260">MLCGCAASIKFYQRIRRDGFSITAYFLFMAQKHAKW</sequence>
<protein>
    <submittedName>
        <fullName evidence="1">Uncharacterized protein</fullName>
    </submittedName>
</protein>
<organism evidence="1 2">
    <name type="scientific">Faecalibacterium prausnitzii M21/2</name>
    <dbReference type="NCBI Taxonomy" id="411485"/>
    <lineage>
        <taxon>Bacteria</taxon>
        <taxon>Bacillati</taxon>
        <taxon>Bacillota</taxon>
        <taxon>Clostridia</taxon>
        <taxon>Eubacteriales</taxon>
        <taxon>Oscillospiraceae</taxon>
        <taxon>Faecalibacterium</taxon>
    </lineage>
</organism>
<dbReference type="EMBL" id="ABED02000029">
    <property type="protein sequence ID" value="EDP20033.1"/>
    <property type="molecule type" value="Genomic_DNA"/>
</dbReference>
<dbReference type="HOGENOM" id="CLU_3356290_0_0_9"/>
<reference evidence="1 2" key="1">
    <citation type="submission" date="2007-09" db="EMBL/GenBank/DDBJ databases">
        <title>Draft genome sequence of Faecalibacterium prausnitzii M21/2.</title>
        <authorList>
            <person name="Sudarsanam P."/>
            <person name="Ley R."/>
            <person name="Guruge J."/>
            <person name="Turnbaugh P.J."/>
            <person name="Mahowald M."/>
            <person name="Liep D."/>
            <person name="Gordon J."/>
        </authorList>
    </citation>
    <scope>NUCLEOTIDE SEQUENCE [LARGE SCALE GENOMIC DNA]</scope>
    <source>
        <strain evidence="1 2">M21/2</strain>
    </source>
</reference>
<accession>A8SFQ1</accession>
<name>A8SFQ1_9FIRM</name>
<evidence type="ECO:0000313" key="1">
    <source>
        <dbReference type="EMBL" id="EDP20033.1"/>
    </source>
</evidence>